<dbReference type="Proteomes" id="UP000222542">
    <property type="component" value="Unassembled WGS sequence"/>
</dbReference>
<dbReference type="Gramene" id="PHT89207">
    <property type="protein sequence ID" value="PHT89207"/>
    <property type="gene ID" value="T459_04320"/>
</dbReference>
<comment type="caution">
    <text evidence="2">The sequence shown here is derived from an EMBL/GenBank/DDBJ whole genome shotgun (WGS) entry which is preliminary data.</text>
</comment>
<feature type="chain" id="PRO_5013861622" evidence="1">
    <location>
        <begin position="23"/>
        <end position="117"/>
    </location>
</feature>
<evidence type="ECO:0000256" key="1">
    <source>
        <dbReference type="SAM" id="SignalP"/>
    </source>
</evidence>
<dbReference type="PANTHER" id="PTHR43051:SF10">
    <property type="entry name" value="POLY A POLYMERASE HEAD DOMAIN-CONTAINING PROTEIN"/>
    <property type="match status" value="1"/>
</dbReference>
<organism evidence="2 3">
    <name type="scientific">Capsicum annuum</name>
    <name type="common">Capsicum pepper</name>
    <dbReference type="NCBI Taxonomy" id="4072"/>
    <lineage>
        <taxon>Eukaryota</taxon>
        <taxon>Viridiplantae</taxon>
        <taxon>Streptophyta</taxon>
        <taxon>Embryophyta</taxon>
        <taxon>Tracheophyta</taxon>
        <taxon>Spermatophyta</taxon>
        <taxon>Magnoliopsida</taxon>
        <taxon>eudicotyledons</taxon>
        <taxon>Gunneridae</taxon>
        <taxon>Pentapetalae</taxon>
        <taxon>asterids</taxon>
        <taxon>lamiids</taxon>
        <taxon>Solanales</taxon>
        <taxon>Solanaceae</taxon>
        <taxon>Solanoideae</taxon>
        <taxon>Capsiceae</taxon>
        <taxon>Capsicum</taxon>
    </lineage>
</organism>
<dbReference type="PANTHER" id="PTHR43051">
    <property type="entry name" value="POLYNUCLEOTIDE ADENYLYLTRANSFERASE FAMILY PROTEIN"/>
    <property type="match status" value="1"/>
</dbReference>
<accession>A0A2G3A4P5</accession>
<reference evidence="2 3" key="2">
    <citation type="journal article" date="2017" name="Genome Biol.">
        <title>New reference genome sequences of hot pepper reveal the massive evolution of plant disease-resistance genes by retroduplication.</title>
        <authorList>
            <person name="Kim S."/>
            <person name="Park J."/>
            <person name="Yeom S.I."/>
            <person name="Kim Y.M."/>
            <person name="Seo E."/>
            <person name="Kim K.T."/>
            <person name="Kim M.S."/>
            <person name="Lee J.M."/>
            <person name="Cheong K."/>
            <person name="Shin H.S."/>
            <person name="Kim S.B."/>
            <person name="Han K."/>
            <person name="Lee J."/>
            <person name="Park M."/>
            <person name="Lee H.A."/>
            <person name="Lee H.Y."/>
            <person name="Lee Y."/>
            <person name="Oh S."/>
            <person name="Lee J.H."/>
            <person name="Choi E."/>
            <person name="Choi E."/>
            <person name="Lee S.E."/>
            <person name="Jeon J."/>
            <person name="Kim H."/>
            <person name="Choi G."/>
            <person name="Song H."/>
            <person name="Lee J."/>
            <person name="Lee S.C."/>
            <person name="Kwon J.K."/>
            <person name="Lee H.Y."/>
            <person name="Koo N."/>
            <person name="Hong Y."/>
            <person name="Kim R.W."/>
            <person name="Kang W.H."/>
            <person name="Huh J.H."/>
            <person name="Kang B.C."/>
            <person name="Yang T.J."/>
            <person name="Lee Y.H."/>
            <person name="Bennetzen J.L."/>
            <person name="Choi D."/>
        </authorList>
    </citation>
    <scope>NUCLEOTIDE SEQUENCE [LARGE SCALE GENOMIC DNA]</scope>
    <source>
        <strain evidence="3">cv. CM334</strain>
    </source>
</reference>
<reference evidence="2 3" key="1">
    <citation type="journal article" date="2014" name="Nat. Genet.">
        <title>Genome sequence of the hot pepper provides insights into the evolution of pungency in Capsicum species.</title>
        <authorList>
            <person name="Kim S."/>
            <person name="Park M."/>
            <person name="Yeom S.I."/>
            <person name="Kim Y.M."/>
            <person name="Lee J.M."/>
            <person name="Lee H.A."/>
            <person name="Seo E."/>
            <person name="Choi J."/>
            <person name="Cheong K."/>
            <person name="Kim K.T."/>
            <person name="Jung K."/>
            <person name="Lee G.W."/>
            <person name="Oh S.K."/>
            <person name="Bae C."/>
            <person name="Kim S.B."/>
            <person name="Lee H.Y."/>
            <person name="Kim S.Y."/>
            <person name="Kim M.S."/>
            <person name="Kang B.C."/>
            <person name="Jo Y.D."/>
            <person name="Yang H.B."/>
            <person name="Jeong H.J."/>
            <person name="Kang W.H."/>
            <person name="Kwon J.K."/>
            <person name="Shin C."/>
            <person name="Lim J.Y."/>
            <person name="Park J.H."/>
            <person name="Huh J.H."/>
            <person name="Kim J.S."/>
            <person name="Kim B.D."/>
            <person name="Cohen O."/>
            <person name="Paran I."/>
            <person name="Suh M.C."/>
            <person name="Lee S.B."/>
            <person name="Kim Y.K."/>
            <person name="Shin Y."/>
            <person name="Noh S.J."/>
            <person name="Park J."/>
            <person name="Seo Y.S."/>
            <person name="Kwon S.Y."/>
            <person name="Kim H.A."/>
            <person name="Park J.M."/>
            <person name="Kim H.J."/>
            <person name="Choi S.B."/>
            <person name="Bosland P.W."/>
            <person name="Reeves G."/>
            <person name="Jo S.H."/>
            <person name="Lee B.W."/>
            <person name="Cho H.T."/>
            <person name="Choi H.S."/>
            <person name="Lee M.S."/>
            <person name="Yu Y."/>
            <person name="Do Choi Y."/>
            <person name="Park B.S."/>
            <person name="van Deynze A."/>
            <person name="Ashrafi H."/>
            <person name="Hill T."/>
            <person name="Kim W.T."/>
            <person name="Pai H.S."/>
            <person name="Ahn H.K."/>
            <person name="Yeam I."/>
            <person name="Giovannoni J.J."/>
            <person name="Rose J.K."/>
            <person name="Sorensen I."/>
            <person name="Lee S.J."/>
            <person name="Kim R.W."/>
            <person name="Choi I.Y."/>
            <person name="Choi B.S."/>
            <person name="Lim J.S."/>
            <person name="Lee Y.H."/>
            <person name="Choi D."/>
        </authorList>
    </citation>
    <scope>NUCLEOTIDE SEQUENCE [LARGE SCALE GENOMIC DNA]</scope>
    <source>
        <strain evidence="3">cv. CM334</strain>
    </source>
</reference>
<dbReference type="AlphaFoldDB" id="A0A2G3A4P5"/>
<dbReference type="STRING" id="4072.A0A2G3A4P5"/>
<evidence type="ECO:0000313" key="2">
    <source>
        <dbReference type="EMBL" id="PHT89207.1"/>
    </source>
</evidence>
<name>A0A2G3A4P5_CAPAN</name>
<evidence type="ECO:0000313" key="3">
    <source>
        <dbReference type="Proteomes" id="UP000222542"/>
    </source>
</evidence>
<feature type="signal peptide" evidence="1">
    <location>
        <begin position="1"/>
        <end position="22"/>
    </location>
</feature>
<keyword evidence="1" id="KW-0732">Signal</keyword>
<keyword evidence="3" id="KW-1185">Reference proteome</keyword>
<sequence>MHVSRVALLAFHLALITTPQEAYVVLTFASLLSHGNWKEGVKFARRHSDAASIYAPEISDSQDSISDDELVERVTELAVLLQNSLDILTDKDRLQEAISRINAGFKFEWWAPQLNWV</sequence>
<protein>
    <submittedName>
        <fullName evidence="2">Uncharacterized protein</fullName>
    </submittedName>
</protein>
<gene>
    <name evidence="2" type="ORF">T459_04320</name>
</gene>
<dbReference type="InterPro" id="IPR052191">
    <property type="entry name" value="tRNA_ntf/polyA_polymerase_I"/>
</dbReference>
<proteinExistence type="predicted"/>
<dbReference type="EMBL" id="AYRZ02000002">
    <property type="protein sequence ID" value="PHT89207.1"/>
    <property type="molecule type" value="Genomic_DNA"/>
</dbReference>